<evidence type="ECO:0000256" key="6">
    <source>
        <dbReference type="SAM" id="Phobius"/>
    </source>
</evidence>
<dbReference type="InterPro" id="IPR045062">
    <property type="entry name" value="Cyt_c_biogenesis_CcsA/CcmC"/>
</dbReference>
<keyword evidence="9" id="KW-1185">Reference proteome</keyword>
<dbReference type="PANTHER" id="PTHR30071">
    <property type="entry name" value="HEME EXPORTER PROTEIN C"/>
    <property type="match status" value="1"/>
</dbReference>
<evidence type="ECO:0000256" key="1">
    <source>
        <dbReference type="ARBA" id="ARBA00004141"/>
    </source>
</evidence>
<sequence>MSELSLYYLTIGFYLISSLCYLGYLLTKNDTIGKVATGTAFAGLLSNFAGLIMRTVTTGHPPFTNMYEYSSSFAFGVMLIYLFAEWKYDMRIAGAFVVPVAFVLEISTMMLGLPFEGSKELMPALQSNWLHAHVATAIIAYGAFAFSCGLAIMYLWKEKMEAVGSTSWFNRELPRAALLDELSYRFIAFGFPLMSLVIITGAVWAEFAWGRYWSWDPKETWSLITWLVYSAYLHARLTYGWKGRRAAWMAIIGFLTVLFTYFGVNILLPGLHSYSGA</sequence>
<accession>A0A1T4RCD7</accession>
<dbReference type="RefSeq" id="WP_107753548.1">
    <property type="nucleotide sequence ID" value="NZ_FUXM01000028.1"/>
</dbReference>
<organism evidence="8 9">
    <name type="scientific">Carboxydocella sporoproducens DSM 16521</name>
    <dbReference type="NCBI Taxonomy" id="1121270"/>
    <lineage>
        <taxon>Bacteria</taxon>
        <taxon>Bacillati</taxon>
        <taxon>Bacillota</taxon>
        <taxon>Clostridia</taxon>
        <taxon>Eubacteriales</taxon>
        <taxon>Clostridiales Family XVI. Incertae Sedis</taxon>
        <taxon>Carboxydocella</taxon>
    </lineage>
</organism>
<evidence type="ECO:0000256" key="2">
    <source>
        <dbReference type="ARBA" id="ARBA00022692"/>
    </source>
</evidence>
<reference evidence="9" key="1">
    <citation type="submission" date="2017-02" db="EMBL/GenBank/DDBJ databases">
        <authorList>
            <person name="Varghese N."/>
            <person name="Submissions S."/>
        </authorList>
    </citation>
    <scope>NUCLEOTIDE SEQUENCE [LARGE SCALE GENOMIC DNA]</scope>
    <source>
        <strain evidence="9">DSM 16521</strain>
    </source>
</reference>
<keyword evidence="2 6" id="KW-0812">Transmembrane</keyword>
<dbReference type="InterPro" id="IPR002541">
    <property type="entry name" value="Cyt_c_assembly"/>
</dbReference>
<evidence type="ECO:0000256" key="3">
    <source>
        <dbReference type="ARBA" id="ARBA00022748"/>
    </source>
</evidence>
<evidence type="ECO:0000256" key="4">
    <source>
        <dbReference type="ARBA" id="ARBA00022989"/>
    </source>
</evidence>
<feature type="domain" description="Cytochrome c assembly protein" evidence="7">
    <location>
        <begin position="65"/>
        <end position="272"/>
    </location>
</feature>
<name>A0A1T4RCD7_9FIRM</name>
<evidence type="ECO:0000313" key="8">
    <source>
        <dbReference type="EMBL" id="SKA13700.1"/>
    </source>
</evidence>
<dbReference type="AlphaFoldDB" id="A0A1T4RCD7"/>
<feature type="transmembrane region" description="Helical" evidence="6">
    <location>
        <begin position="96"/>
        <end position="115"/>
    </location>
</feature>
<dbReference type="Proteomes" id="UP000189933">
    <property type="component" value="Unassembled WGS sequence"/>
</dbReference>
<keyword evidence="4 6" id="KW-1133">Transmembrane helix</keyword>
<dbReference type="NCBIfam" id="TIGR03144">
    <property type="entry name" value="cytochr_II_ccsB"/>
    <property type="match status" value="1"/>
</dbReference>
<gene>
    <name evidence="8" type="ORF">SAMN02745885_02041</name>
</gene>
<feature type="transmembrane region" description="Helical" evidence="6">
    <location>
        <begin position="66"/>
        <end position="84"/>
    </location>
</feature>
<dbReference type="Pfam" id="PF01578">
    <property type="entry name" value="Cytochrom_C_asm"/>
    <property type="match status" value="1"/>
</dbReference>
<dbReference type="PANTHER" id="PTHR30071:SF1">
    <property type="entry name" value="CYTOCHROME B_B6 PROTEIN-RELATED"/>
    <property type="match status" value="1"/>
</dbReference>
<comment type="subcellular location">
    <subcellularLocation>
        <location evidence="1">Membrane</location>
        <topology evidence="1">Multi-pass membrane protein</topology>
    </subcellularLocation>
</comment>
<keyword evidence="3" id="KW-0201">Cytochrome c-type biogenesis</keyword>
<feature type="transmembrane region" description="Helical" evidence="6">
    <location>
        <begin position="186"/>
        <end position="209"/>
    </location>
</feature>
<feature type="transmembrane region" description="Helical" evidence="6">
    <location>
        <begin position="6"/>
        <end position="26"/>
    </location>
</feature>
<dbReference type="OrthoDB" id="9814290at2"/>
<proteinExistence type="predicted"/>
<dbReference type="GO" id="GO:0005886">
    <property type="term" value="C:plasma membrane"/>
    <property type="evidence" value="ECO:0007669"/>
    <property type="project" value="TreeGrafter"/>
</dbReference>
<evidence type="ECO:0000259" key="7">
    <source>
        <dbReference type="Pfam" id="PF01578"/>
    </source>
</evidence>
<feature type="transmembrane region" description="Helical" evidence="6">
    <location>
        <begin position="135"/>
        <end position="156"/>
    </location>
</feature>
<evidence type="ECO:0000256" key="5">
    <source>
        <dbReference type="ARBA" id="ARBA00023136"/>
    </source>
</evidence>
<dbReference type="InterPro" id="IPR017562">
    <property type="entry name" value="Cyt_c_biogenesis_CcsA"/>
</dbReference>
<dbReference type="GO" id="GO:0017004">
    <property type="term" value="P:cytochrome complex assembly"/>
    <property type="evidence" value="ECO:0007669"/>
    <property type="project" value="UniProtKB-KW"/>
</dbReference>
<feature type="transmembrane region" description="Helical" evidence="6">
    <location>
        <begin position="221"/>
        <end position="239"/>
    </location>
</feature>
<dbReference type="GO" id="GO:0020037">
    <property type="term" value="F:heme binding"/>
    <property type="evidence" value="ECO:0007669"/>
    <property type="project" value="InterPro"/>
</dbReference>
<feature type="transmembrane region" description="Helical" evidence="6">
    <location>
        <begin position="35"/>
        <end position="54"/>
    </location>
</feature>
<feature type="transmembrane region" description="Helical" evidence="6">
    <location>
        <begin position="246"/>
        <end position="268"/>
    </location>
</feature>
<protein>
    <submittedName>
        <fullName evidence="8">Cytochrome c-type biogenesis protein CcsB</fullName>
    </submittedName>
</protein>
<evidence type="ECO:0000313" key="9">
    <source>
        <dbReference type="Proteomes" id="UP000189933"/>
    </source>
</evidence>
<dbReference type="EMBL" id="FUXM01000028">
    <property type="protein sequence ID" value="SKA13700.1"/>
    <property type="molecule type" value="Genomic_DNA"/>
</dbReference>
<keyword evidence="5 6" id="KW-0472">Membrane</keyword>